<reference evidence="1" key="1">
    <citation type="submission" date="2020-01" db="EMBL/GenBank/DDBJ databases">
        <authorList>
            <consortium name="DOE Joint Genome Institute"/>
            <person name="Haridas S."/>
            <person name="Albert R."/>
            <person name="Binder M."/>
            <person name="Bloem J."/>
            <person name="Labutti K."/>
            <person name="Salamov A."/>
            <person name="Andreopoulos B."/>
            <person name="Baker S.E."/>
            <person name="Barry K."/>
            <person name="Bills G."/>
            <person name="Bluhm B.H."/>
            <person name="Cannon C."/>
            <person name="Castanera R."/>
            <person name="Culley D.E."/>
            <person name="Daum C."/>
            <person name="Ezra D."/>
            <person name="Gonzalez J.B."/>
            <person name="Henrissat B."/>
            <person name="Kuo A."/>
            <person name="Liang C."/>
            <person name="Lipzen A."/>
            <person name="Lutzoni F."/>
            <person name="Magnuson J."/>
            <person name="Mondo S."/>
            <person name="Nolan M."/>
            <person name="Ohm R."/>
            <person name="Pangilinan J."/>
            <person name="Park H.-J."/>
            <person name="Ramirez L."/>
            <person name="Alfaro M."/>
            <person name="Sun H."/>
            <person name="Tritt A."/>
            <person name="Yoshinaga Y."/>
            <person name="Zwiers L.-H."/>
            <person name="Turgeon B.G."/>
            <person name="Goodwin S.B."/>
            <person name="Spatafora J.W."/>
            <person name="Crous P.W."/>
            <person name="Grigoriev I.V."/>
        </authorList>
    </citation>
    <scope>NUCLEOTIDE SEQUENCE</scope>
    <source>
        <strain evidence="1">P77</strain>
    </source>
</reference>
<evidence type="ECO:0000313" key="1">
    <source>
        <dbReference type="EMBL" id="KAF1833009.1"/>
    </source>
</evidence>
<organism evidence="1 2">
    <name type="scientific">Decorospora gaudefroyi</name>
    <dbReference type="NCBI Taxonomy" id="184978"/>
    <lineage>
        <taxon>Eukaryota</taxon>
        <taxon>Fungi</taxon>
        <taxon>Dikarya</taxon>
        <taxon>Ascomycota</taxon>
        <taxon>Pezizomycotina</taxon>
        <taxon>Dothideomycetes</taxon>
        <taxon>Pleosporomycetidae</taxon>
        <taxon>Pleosporales</taxon>
        <taxon>Pleosporineae</taxon>
        <taxon>Pleosporaceae</taxon>
        <taxon>Decorospora</taxon>
    </lineage>
</organism>
<accession>A0A6A5K8Q5</accession>
<dbReference type="OrthoDB" id="3473305at2759"/>
<dbReference type="AlphaFoldDB" id="A0A6A5K8Q5"/>
<sequence>MHAKYDATCRCVWTNFDTDIIEIGTSLFKVFKPVAHFVRRLKFERDLQDFYYSEVYDVPDFVNIKKIYIALSDGLWRGVGSTEKYYWPCGKENVFYIDTDSDSHRVFRGCDGEREIDSLLA</sequence>
<protein>
    <submittedName>
        <fullName evidence="1">Uncharacterized protein</fullName>
    </submittedName>
</protein>
<evidence type="ECO:0000313" key="2">
    <source>
        <dbReference type="Proteomes" id="UP000800040"/>
    </source>
</evidence>
<proteinExistence type="predicted"/>
<keyword evidence="2" id="KW-1185">Reference proteome</keyword>
<gene>
    <name evidence="1" type="ORF">BDW02DRAFT_570509</name>
</gene>
<dbReference type="Proteomes" id="UP000800040">
    <property type="component" value="Unassembled WGS sequence"/>
</dbReference>
<dbReference type="EMBL" id="ML975327">
    <property type="protein sequence ID" value="KAF1833009.1"/>
    <property type="molecule type" value="Genomic_DNA"/>
</dbReference>
<name>A0A6A5K8Q5_9PLEO</name>